<gene>
    <name evidence="1" type="ORF">ReqiPine5gene82</name>
</gene>
<evidence type="ECO:0000313" key="1">
    <source>
        <dbReference type="EMBL" id="ADD81187.1"/>
    </source>
</evidence>
<reference evidence="1 2" key="1">
    <citation type="journal article" date="2011" name="Appl. Environ. Microbiol.">
        <title>Genomic and functional analyses of Rhodococcus equi phages ReqiPepy6, ReqiPoco6, ReqiPine5, and ReqiDocB7.</title>
        <authorList>
            <person name="Summer E.J."/>
            <person name="Liu M."/>
            <person name="Gill J.J."/>
            <person name="Grant M."/>
            <person name="Chan-Cortes T.N."/>
            <person name="Ferguson L."/>
            <person name="Janes C."/>
            <person name="Lange K."/>
            <person name="Bertoli M."/>
            <person name="Moore C."/>
            <person name="Orchard R.C."/>
            <person name="Cohen N."/>
            <person name="Young R."/>
        </authorList>
    </citation>
    <scope>NUCLEOTIDE SEQUENCE [LARGE SCALE GENOMIC DNA]</scope>
</reference>
<dbReference type="RefSeq" id="YP_009016263.1">
    <property type="nucleotide sequence ID" value="NC_023722.1"/>
</dbReference>
<organism evidence="1 2">
    <name type="scientific">Rhodococcus phage ReqiPine5</name>
    <dbReference type="NCBI Taxonomy" id="691963"/>
    <lineage>
        <taxon>Viruses</taxon>
        <taxon>Duplodnaviria</taxon>
        <taxon>Heunggongvirae</taxon>
        <taxon>Uroviricota</taxon>
        <taxon>Caudoviricetes</taxon>
        <taxon>Caudoviricetes incertae sedis</taxon>
        <taxon>Reqipinevirus</taxon>
        <taxon>Reqipinevirus reqipine5</taxon>
    </lineage>
</organism>
<protein>
    <submittedName>
        <fullName evidence="1">Gp82</fullName>
    </submittedName>
</protein>
<dbReference type="Proteomes" id="UP000001504">
    <property type="component" value="Segment"/>
</dbReference>
<evidence type="ECO:0000313" key="2">
    <source>
        <dbReference type="Proteomes" id="UP000001504"/>
    </source>
</evidence>
<dbReference type="KEGG" id="vg:18564193"/>
<dbReference type="GeneID" id="18564193"/>
<accession>D4P857</accession>
<name>D4P857_9CAUD</name>
<proteinExistence type="predicted"/>
<sequence>MFLGWFVLGPGPLPARAALGAGAGGQGVTGELDPRLPLAGPEVGVDLPASVTETVRGVAHHRSGSLLRRHAPAAGVLPASGAWEDGGRVVARSEVGKFLPVGGQSLPEFLVEHHAGLDVREFFQGVRGHGRYPFVH</sequence>
<keyword evidence="2" id="KW-1185">Reference proteome</keyword>
<dbReference type="EMBL" id="GU580943">
    <property type="protein sequence ID" value="ADD81187.1"/>
    <property type="molecule type" value="Genomic_DNA"/>
</dbReference>